<comment type="subcellular location">
    <subcellularLocation>
        <location evidence="1">Cytoplasm</location>
    </subcellularLocation>
</comment>
<sequence>MSKQKKIKHSLKPLDLKKYILNSKEPFVIHGFYKSWDIVNWSLQKWSQELGEQKLKFRVGLKMCQKTPQWESTCKSKYSTFEEFIRKADEIKDEWVYFDYKYVHEHFSQDSPILQGISWTDLGFEGKGGKDSTIWIGSEGANTPCHMDTYGCNIVAQVYGRKTWIMFPPKYTSILKPTRVPYEESSIYSEINFQCGTSELPSKIWKIFIPQN</sequence>
<keyword evidence="2" id="KW-0963">Cytoplasm</keyword>
<evidence type="ECO:0000256" key="2">
    <source>
        <dbReference type="ARBA" id="ARBA00022490"/>
    </source>
</evidence>
<evidence type="ECO:0000313" key="5">
    <source>
        <dbReference type="EMBL" id="JAS25021.1"/>
    </source>
</evidence>
<dbReference type="EMBL" id="GEDC01012277">
    <property type="protein sequence ID" value="JAS25021.1"/>
    <property type="molecule type" value="Transcribed_RNA"/>
</dbReference>
<protein>
    <recommendedName>
        <fullName evidence="4">JmjC domain-containing protein</fullName>
    </recommendedName>
</protein>
<reference evidence="5" key="1">
    <citation type="submission" date="2015-12" db="EMBL/GenBank/DDBJ databases">
        <title>De novo transcriptome assembly of four potential Pierce s Disease insect vectors from Arizona vineyards.</title>
        <authorList>
            <person name="Tassone E.E."/>
        </authorList>
    </citation>
    <scope>NUCLEOTIDE SEQUENCE</scope>
</reference>
<name>A0A1B6DH42_9HEMI</name>
<comment type="function">
    <text evidence="3">May play a role in cellular stress response.</text>
</comment>
<organism evidence="5">
    <name type="scientific">Clastoptera arizonana</name>
    <name type="common">Arizona spittle bug</name>
    <dbReference type="NCBI Taxonomy" id="38151"/>
    <lineage>
        <taxon>Eukaryota</taxon>
        <taxon>Metazoa</taxon>
        <taxon>Ecdysozoa</taxon>
        <taxon>Arthropoda</taxon>
        <taxon>Hexapoda</taxon>
        <taxon>Insecta</taxon>
        <taxon>Pterygota</taxon>
        <taxon>Neoptera</taxon>
        <taxon>Paraneoptera</taxon>
        <taxon>Hemiptera</taxon>
        <taxon>Auchenorrhyncha</taxon>
        <taxon>Cercopoidea</taxon>
        <taxon>Clastopteridae</taxon>
        <taxon>Clastoptera</taxon>
    </lineage>
</organism>
<evidence type="ECO:0000256" key="3">
    <source>
        <dbReference type="ARBA" id="ARBA00037342"/>
    </source>
</evidence>
<dbReference type="Gene3D" id="2.60.120.650">
    <property type="entry name" value="Cupin"/>
    <property type="match status" value="1"/>
</dbReference>
<dbReference type="PANTHER" id="PTHR12461">
    <property type="entry name" value="HYPOXIA-INDUCIBLE FACTOR 1 ALPHA INHIBITOR-RELATED"/>
    <property type="match status" value="1"/>
</dbReference>
<evidence type="ECO:0000256" key="1">
    <source>
        <dbReference type="ARBA" id="ARBA00004496"/>
    </source>
</evidence>
<accession>A0A1B6DH42</accession>
<dbReference type="Pfam" id="PF13621">
    <property type="entry name" value="Cupin_8"/>
    <property type="match status" value="1"/>
</dbReference>
<dbReference type="GO" id="GO:0005737">
    <property type="term" value="C:cytoplasm"/>
    <property type="evidence" value="ECO:0007669"/>
    <property type="project" value="UniProtKB-SubCell"/>
</dbReference>
<feature type="domain" description="JmjC" evidence="4">
    <location>
        <begin position="93"/>
        <end position="212"/>
    </location>
</feature>
<dbReference type="InterPro" id="IPR003347">
    <property type="entry name" value="JmjC_dom"/>
</dbReference>
<evidence type="ECO:0000259" key="4">
    <source>
        <dbReference type="PROSITE" id="PS51184"/>
    </source>
</evidence>
<dbReference type="AlphaFoldDB" id="A0A1B6DH42"/>
<dbReference type="SUPFAM" id="SSF51197">
    <property type="entry name" value="Clavaminate synthase-like"/>
    <property type="match status" value="1"/>
</dbReference>
<proteinExistence type="predicted"/>
<gene>
    <name evidence="5" type="ORF">g.6013</name>
</gene>
<dbReference type="InterPro" id="IPR041667">
    <property type="entry name" value="Cupin_8"/>
</dbReference>
<dbReference type="PROSITE" id="PS51184">
    <property type="entry name" value="JMJC"/>
    <property type="match status" value="1"/>
</dbReference>
<dbReference type="PANTHER" id="PTHR12461:SF43">
    <property type="entry name" value="HSPB1-ASSOCIATED PROTEIN 1"/>
    <property type="match status" value="1"/>
</dbReference>